<protein>
    <submittedName>
        <fullName evidence="1">Uncharacterized protein</fullName>
    </submittedName>
</protein>
<dbReference type="AlphaFoldDB" id="A0A5S9ILX5"/>
<keyword evidence="2" id="KW-1185">Reference proteome</keyword>
<evidence type="ECO:0000313" key="2">
    <source>
        <dbReference type="Proteomes" id="UP000326354"/>
    </source>
</evidence>
<dbReference type="EMBL" id="AP019860">
    <property type="protein sequence ID" value="BBM84318.1"/>
    <property type="molecule type" value="Genomic_DNA"/>
</dbReference>
<dbReference type="KEGG" id="uam:UABAM_02675"/>
<organism evidence="1 2">
    <name type="scientific">Uabimicrobium amorphum</name>
    <dbReference type="NCBI Taxonomy" id="2596890"/>
    <lineage>
        <taxon>Bacteria</taxon>
        <taxon>Pseudomonadati</taxon>
        <taxon>Planctomycetota</taxon>
        <taxon>Candidatus Uabimicrobiia</taxon>
        <taxon>Candidatus Uabimicrobiales</taxon>
        <taxon>Candidatus Uabimicrobiaceae</taxon>
        <taxon>Candidatus Uabimicrobium</taxon>
    </lineage>
</organism>
<evidence type="ECO:0000313" key="1">
    <source>
        <dbReference type="EMBL" id="BBM84318.1"/>
    </source>
</evidence>
<name>A0A5S9ILX5_UABAM</name>
<accession>A0A5S9ILX5</accession>
<sequence>MWKRCTICVVFILLIIQSMISPNVWESICPQNSDIVNKCESPQTESQSDHMLSSAVDNVSFYVAGSSTKIHFNKQPSSCYFHFPKLRSNLSISKYLPLEISQNNSVLLC</sequence>
<reference evidence="1 2" key="1">
    <citation type="submission" date="2019-08" db="EMBL/GenBank/DDBJ databases">
        <title>Complete genome sequence of Candidatus Uab amorphum.</title>
        <authorList>
            <person name="Shiratori T."/>
            <person name="Suzuki S."/>
            <person name="Kakizawa Y."/>
            <person name="Ishida K."/>
        </authorList>
    </citation>
    <scope>NUCLEOTIDE SEQUENCE [LARGE SCALE GENOMIC DNA]</scope>
    <source>
        <strain evidence="1 2">SRT547</strain>
    </source>
</reference>
<gene>
    <name evidence="1" type="ORF">UABAM_02675</name>
</gene>
<dbReference type="Proteomes" id="UP000326354">
    <property type="component" value="Chromosome"/>
</dbReference>
<proteinExistence type="predicted"/>